<evidence type="ECO:0008006" key="3">
    <source>
        <dbReference type="Google" id="ProtNLM"/>
    </source>
</evidence>
<evidence type="ECO:0000313" key="2">
    <source>
        <dbReference type="Proteomes" id="UP000284250"/>
    </source>
</evidence>
<accession>A0A418QV39</accession>
<dbReference type="AlphaFoldDB" id="A0A418QV39"/>
<gene>
    <name evidence="1" type="ORF">D0T11_13055</name>
</gene>
<sequence>MTLSATSKPLPPPPKDTPALIDYLLDFVRVTGLVVVEAALPTNTFLPGLLLRAGQLVVDRQQLLYPGDILHEAGHLAVSTAAERPAVGGNITEHDPGKEGEEMAVHCWCYAACVALNLPAEVVFHPAGYRGASAWFIENFQQGRYIGLPLLVWMELTTTQEYPRMTRWLRP</sequence>
<name>A0A418QV39_9BACT</name>
<proteinExistence type="predicted"/>
<dbReference type="RefSeq" id="WP_119656243.1">
    <property type="nucleotide sequence ID" value="NZ_JBHUOI010000044.1"/>
</dbReference>
<dbReference type="EMBL" id="QYCN01000018">
    <property type="protein sequence ID" value="RIY09096.1"/>
    <property type="molecule type" value="Genomic_DNA"/>
</dbReference>
<keyword evidence="2" id="KW-1185">Reference proteome</keyword>
<reference evidence="1 2" key="1">
    <citation type="submission" date="2018-09" db="EMBL/GenBank/DDBJ databases">
        <authorList>
            <person name="Zeman M."/>
            <person name="Pardy F."/>
        </authorList>
    </citation>
    <scope>NUCLEOTIDE SEQUENCE [LARGE SCALE GENOMIC DNA]</scope>
    <source>
        <strain evidence="1 2">CCM 8852</strain>
    </source>
</reference>
<dbReference type="OrthoDB" id="1441538at2"/>
<comment type="caution">
    <text evidence="1">The sequence shown here is derived from an EMBL/GenBank/DDBJ whole genome shotgun (WGS) entry which is preliminary data.</text>
</comment>
<evidence type="ECO:0000313" key="1">
    <source>
        <dbReference type="EMBL" id="RIY09096.1"/>
    </source>
</evidence>
<protein>
    <recommendedName>
        <fullName evidence="3">IrrE N-terminal-like domain-containing protein</fullName>
    </recommendedName>
</protein>
<dbReference type="Proteomes" id="UP000284250">
    <property type="component" value="Unassembled WGS sequence"/>
</dbReference>
<reference evidence="1 2" key="2">
    <citation type="submission" date="2019-01" db="EMBL/GenBank/DDBJ databases">
        <title>Hymenobacter humicola sp. nov., isolated from soils in Antarctica.</title>
        <authorList>
            <person name="Sedlacek I."/>
            <person name="Holochova P."/>
            <person name="Kralova S."/>
            <person name="Pantucek R."/>
            <person name="Stankova E."/>
            <person name="Vrbovska V."/>
            <person name="Kristofova L."/>
            <person name="Svec P."/>
            <person name="Busse H.-J."/>
        </authorList>
    </citation>
    <scope>NUCLEOTIDE SEQUENCE [LARGE SCALE GENOMIC DNA]</scope>
    <source>
        <strain evidence="1 2">CCM 8852</strain>
    </source>
</reference>
<organism evidence="1 2">
    <name type="scientific">Hymenobacter rubripertinctus</name>
    <dbReference type="NCBI Taxonomy" id="2029981"/>
    <lineage>
        <taxon>Bacteria</taxon>
        <taxon>Pseudomonadati</taxon>
        <taxon>Bacteroidota</taxon>
        <taxon>Cytophagia</taxon>
        <taxon>Cytophagales</taxon>
        <taxon>Hymenobacteraceae</taxon>
        <taxon>Hymenobacter</taxon>
    </lineage>
</organism>